<dbReference type="PANTHER" id="PTHR48101">
    <property type="entry name" value="METHYLMALONYL-COA MUTASE, MITOCHONDRIAL-RELATED"/>
    <property type="match status" value="1"/>
</dbReference>
<dbReference type="PANTHER" id="PTHR48101:SF4">
    <property type="entry name" value="METHYLMALONYL-COA MUTASE, MITOCHONDRIAL"/>
    <property type="match status" value="1"/>
</dbReference>
<evidence type="ECO:0000256" key="1">
    <source>
        <dbReference type="ARBA" id="ARBA00001922"/>
    </source>
</evidence>
<evidence type="ECO:0000259" key="8">
    <source>
        <dbReference type="Pfam" id="PF01642"/>
    </source>
</evidence>
<proteinExistence type="inferred from homology"/>
<evidence type="ECO:0000256" key="3">
    <source>
        <dbReference type="ARBA" id="ARBA00011870"/>
    </source>
</evidence>
<dbReference type="EMBL" id="JALKFT010000004">
    <property type="protein sequence ID" value="MCK9875294.1"/>
    <property type="molecule type" value="Genomic_DNA"/>
</dbReference>
<protein>
    <recommendedName>
        <fullName evidence="4">methylmalonyl-CoA mutase</fullName>
        <ecNumber evidence="4">5.4.99.2</ecNumber>
    </recommendedName>
</protein>
<dbReference type="Gene3D" id="1.10.196.20">
    <property type="match status" value="1"/>
</dbReference>
<organism evidence="9 10">
    <name type="scientific">Frankia umida</name>
    <dbReference type="NCBI Taxonomy" id="573489"/>
    <lineage>
        <taxon>Bacteria</taxon>
        <taxon>Bacillati</taxon>
        <taxon>Actinomycetota</taxon>
        <taxon>Actinomycetes</taxon>
        <taxon>Frankiales</taxon>
        <taxon>Frankiaceae</taxon>
        <taxon>Frankia</taxon>
    </lineage>
</organism>
<comment type="similarity">
    <text evidence="2">Belongs to the methylmalonyl-CoA mutase family.</text>
</comment>
<sequence length="637" mass="65180">MSVPSGGLSLAADFPESTRGEWQKLVLGVLRKSGVATEANTPADVEDLLATETYDGPRIQPLYTSEDAPAGGVGLPGLAPFVRGGRPQGTGGSGWDVRALHVGPDAKAAGADVLADLESGVTSLWLRLGEGGLPIEALGTVLAEVYLDLAPVALDAGGRTSAAADEFLRVADARGVPGSQLSGSLGADPIGLAARVGVGTSEPAGLDEAAALARRCLQQYPGLRALVVDAQPYHRAGASDAQELAASLATGVAYLRLLTSAGLSLTEALGQLEFRYAVTADQFSSIAKLRAARRLWARVAQVCGASGPERAQRQHAVTSTAMMTRRDPWVNMLRTTLACFAAGVAGADAVTVLPFDARLGLPDDFSRRIARNTQILLQEESSLVRVIDPAGGSWFVESLTESLAEAAWSAFTEIERAGGIVAALREGLVAERIASSRAARAEAIAHRRDPITGVSEFPNVAEKLPDRVPAPPVAPSAPADAVTTGLPEIHYDADFEDLRARADAAAQAGDRPVILLATLGSAAASTARGSFAANLFQAGGFDTPTSGTGTDPVQIAAAFTASGATVACLCSADKVYAEHAATVAAALRAAGARQVWLAGQPGARAQSDAEAGIGGYVFTGCNAVAVLQTALAEAGVA</sequence>
<keyword evidence="7" id="KW-0170">Cobalt</keyword>
<dbReference type="InterPro" id="IPR006099">
    <property type="entry name" value="MeMalonylCoA_mutase_a/b_cat"/>
</dbReference>
<reference evidence="9 10" key="1">
    <citation type="submission" date="2022-04" db="EMBL/GenBank/DDBJ databases">
        <title>Genome diversity in the genus Frankia.</title>
        <authorList>
            <person name="Carlos-Shanley C."/>
            <person name="Hahn D."/>
        </authorList>
    </citation>
    <scope>NUCLEOTIDE SEQUENCE [LARGE SCALE GENOMIC DNA]</scope>
    <source>
        <strain evidence="9 10">Ag45/Mut15</strain>
    </source>
</reference>
<dbReference type="PROSITE" id="PS00544">
    <property type="entry name" value="METMALONYL_COA_MUTASE"/>
    <property type="match status" value="1"/>
</dbReference>
<comment type="subunit">
    <text evidence="3">Heterodimer of an alpha and a beta chain.</text>
</comment>
<dbReference type="Gene3D" id="3.40.50.280">
    <property type="entry name" value="Cobalamin-binding domain"/>
    <property type="match status" value="1"/>
</dbReference>
<dbReference type="RefSeq" id="WP_248823748.1">
    <property type="nucleotide sequence ID" value="NZ_JALKFT010000004.1"/>
</dbReference>
<evidence type="ECO:0000256" key="7">
    <source>
        <dbReference type="ARBA" id="ARBA00023285"/>
    </source>
</evidence>
<evidence type="ECO:0000256" key="4">
    <source>
        <dbReference type="ARBA" id="ARBA00012398"/>
    </source>
</evidence>
<dbReference type="InterPro" id="IPR016176">
    <property type="entry name" value="Cbl-dep_enz_cat"/>
</dbReference>
<dbReference type="Gene3D" id="3.20.20.240">
    <property type="entry name" value="Methylmalonyl-CoA mutase"/>
    <property type="match status" value="1"/>
</dbReference>
<dbReference type="Proteomes" id="UP001201873">
    <property type="component" value="Unassembled WGS sequence"/>
</dbReference>
<evidence type="ECO:0000256" key="5">
    <source>
        <dbReference type="ARBA" id="ARBA00022628"/>
    </source>
</evidence>
<evidence type="ECO:0000313" key="10">
    <source>
        <dbReference type="Proteomes" id="UP001201873"/>
    </source>
</evidence>
<comment type="caution">
    <text evidence="9">The sequence shown here is derived from an EMBL/GenBank/DDBJ whole genome shotgun (WGS) entry which is preliminary data.</text>
</comment>
<evidence type="ECO:0000256" key="2">
    <source>
        <dbReference type="ARBA" id="ARBA00008465"/>
    </source>
</evidence>
<dbReference type="InterPro" id="IPR024067">
    <property type="entry name" value="Me-malonyl-CoA_mutase_sm_su_N"/>
</dbReference>
<dbReference type="SUPFAM" id="SSF52242">
    <property type="entry name" value="Cobalamin (vitamin B12)-binding domain"/>
    <property type="match status" value="1"/>
</dbReference>
<accession>A0ABT0JUR6</accession>
<name>A0ABT0JUR6_9ACTN</name>
<feature type="domain" description="Methylmalonyl-CoA mutase alpha/beta chain catalytic" evidence="8">
    <location>
        <begin position="136"/>
        <end position="463"/>
    </location>
</feature>
<evidence type="ECO:0000313" key="9">
    <source>
        <dbReference type="EMBL" id="MCK9875294.1"/>
    </source>
</evidence>
<dbReference type="CDD" id="cd03677">
    <property type="entry name" value="MM_CoA_mutase_beta"/>
    <property type="match status" value="1"/>
</dbReference>
<evidence type="ECO:0000256" key="6">
    <source>
        <dbReference type="ARBA" id="ARBA00023235"/>
    </source>
</evidence>
<dbReference type="EC" id="5.4.99.2" evidence="4"/>
<gene>
    <name evidence="9" type="ORF">MXD59_05780</name>
</gene>
<dbReference type="InterPro" id="IPR036724">
    <property type="entry name" value="Cobalamin-bd_sf"/>
</dbReference>
<comment type="cofactor">
    <cofactor evidence="1">
        <name>adenosylcob(III)alamin</name>
        <dbReference type="ChEBI" id="CHEBI:18408"/>
    </cofactor>
</comment>
<dbReference type="SUPFAM" id="SSF51703">
    <property type="entry name" value="Cobalamin (vitamin B12)-dependent enzymes"/>
    <property type="match status" value="1"/>
</dbReference>
<dbReference type="Pfam" id="PF01642">
    <property type="entry name" value="MM_CoA_mutase"/>
    <property type="match status" value="1"/>
</dbReference>
<keyword evidence="5" id="KW-0846">Cobalamin</keyword>
<keyword evidence="10" id="KW-1185">Reference proteome</keyword>
<keyword evidence="6" id="KW-0413">Isomerase</keyword>
<dbReference type="InterPro" id="IPR058549">
    <property type="entry name" value="MeMalonylCoA_mutase_a/b_site"/>
</dbReference>